<protein>
    <submittedName>
        <fullName evidence="2">Uncharacterized protein</fullName>
    </submittedName>
</protein>
<dbReference type="AlphaFoldDB" id="A0AAV5VWK3"/>
<dbReference type="Proteomes" id="UP001432322">
    <property type="component" value="Unassembled WGS sequence"/>
</dbReference>
<comment type="caution">
    <text evidence="2">The sequence shown here is derived from an EMBL/GenBank/DDBJ whole genome shotgun (WGS) entry which is preliminary data.</text>
</comment>
<proteinExistence type="predicted"/>
<sequence length="321" mass="34834">MVVDEKEEEEESRPISPQDPIVPLADGSLEDAVATNDADNIDSGRSTMRSDDAATTTAAVAAVEEPAAGTVAADPTVAAGDAAPAARPSGSTTSTLSDSRKSSRRNTANADLDEEPSKKRLFSNDADDENSPTAEEAPDSVFPAPSGAEPVSPRGFPTVDPTRRRLPGYATGKALRPATVDALTPNSPSSLTLKFKQQTRKRRKTKKSKKSEVEPLALQLASKGRKKKFVVKEKEKTFQYRSGYGAKKYGAVAENPDELNIREEVQVDGEWVEEEEEGEEEEEEEEFYDEDEYEDEEDEGDSGGDYEGPSTEDSSHLVEVR</sequence>
<organism evidence="2 3">
    <name type="scientific">Pristionchus fissidentatus</name>
    <dbReference type="NCBI Taxonomy" id="1538716"/>
    <lineage>
        <taxon>Eukaryota</taxon>
        <taxon>Metazoa</taxon>
        <taxon>Ecdysozoa</taxon>
        <taxon>Nematoda</taxon>
        <taxon>Chromadorea</taxon>
        <taxon>Rhabditida</taxon>
        <taxon>Rhabditina</taxon>
        <taxon>Diplogasteromorpha</taxon>
        <taxon>Diplogasteroidea</taxon>
        <taxon>Neodiplogasteridae</taxon>
        <taxon>Pristionchus</taxon>
    </lineage>
</organism>
<evidence type="ECO:0000256" key="1">
    <source>
        <dbReference type="SAM" id="MobiDB-lite"/>
    </source>
</evidence>
<dbReference type="EMBL" id="BTSY01000004">
    <property type="protein sequence ID" value="GMT22748.1"/>
    <property type="molecule type" value="Genomic_DNA"/>
</dbReference>
<keyword evidence="3" id="KW-1185">Reference proteome</keyword>
<accession>A0AAV5VWK3</accession>
<evidence type="ECO:0000313" key="3">
    <source>
        <dbReference type="Proteomes" id="UP001432322"/>
    </source>
</evidence>
<reference evidence="2" key="1">
    <citation type="submission" date="2023-10" db="EMBL/GenBank/DDBJ databases">
        <title>Genome assembly of Pristionchus species.</title>
        <authorList>
            <person name="Yoshida K."/>
            <person name="Sommer R.J."/>
        </authorList>
    </citation>
    <scope>NUCLEOTIDE SEQUENCE</scope>
    <source>
        <strain evidence="2">RS5133</strain>
    </source>
</reference>
<evidence type="ECO:0000313" key="2">
    <source>
        <dbReference type="EMBL" id="GMT22748.1"/>
    </source>
</evidence>
<feature type="compositionally biased region" description="Acidic residues" evidence="1">
    <location>
        <begin position="1"/>
        <end position="11"/>
    </location>
</feature>
<gene>
    <name evidence="2" type="ORF">PFISCL1PPCAC_14045</name>
</gene>
<feature type="compositionally biased region" description="Acidic residues" evidence="1">
    <location>
        <begin position="266"/>
        <end position="304"/>
    </location>
</feature>
<feature type="region of interest" description="Disordered" evidence="1">
    <location>
        <begin position="1"/>
        <end position="216"/>
    </location>
</feature>
<feature type="compositionally biased region" description="Basic residues" evidence="1">
    <location>
        <begin position="197"/>
        <end position="209"/>
    </location>
</feature>
<feature type="compositionally biased region" description="Low complexity" evidence="1">
    <location>
        <begin position="53"/>
        <end position="86"/>
    </location>
</feature>
<name>A0AAV5VWK3_9BILA</name>
<feature type="region of interest" description="Disordered" evidence="1">
    <location>
        <begin position="252"/>
        <end position="321"/>
    </location>
</feature>